<evidence type="ECO:0000259" key="11">
    <source>
        <dbReference type="Pfam" id="PF00487"/>
    </source>
</evidence>
<dbReference type="RefSeq" id="WP_132971007.1">
    <property type="nucleotide sequence ID" value="NZ_SMFX01000001.1"/>
</dbReference>
<name>A0A4R1HIS9_9GAMM</name>
<comment type="subcellular location">
    <subcellularLocation>
        <location evidence="1">Membrane</location>
        <topology evidence="1">Multi-pass membrane protein</topology>
    </subcellularLocation>
</comment>
<dbReference type="EMBL" id="SMFX01000001">
    <property type="protein sequence ID" value="TCK17112.1"/>
    <property type="molecule type" value="Genomic_DNA"/>
</dbReference>
<accession>A0A4R1HIS9</accession>
<dbReference type="Pfam" id="PF01610">
    <property type="entry name" value="DDE_Tnp_ISL3"/>
    <property type="match status" value="1"/>
</dbReference>
<evidence type="ECO:0000256" key="7">
    <source>
        <dbReference type="ARBA" id="ARBA00023004"/>
    </source>
</evidence>
<dbReference type="OrthoDB" id="9768289at2"/>
<feature type="transmembrane region" description="Helical" evidence="10">
    <location>
        <begin position="20"/>
        <end position="41"/>
    </location>
</feature>
<keyword evidence="6" id="KW-0560">Oxidoreductase</keyword>
<dbReference type="GO" id="GO:0016020">
    <property type="term" value="C:membrane"/>
    <property type="evidence" value="ECO:0007669"/>
    <property type="project" value="UniProtKB-SubCell"/>
</dbReference>
<evidence type="ECO:0000256" key="9">
    <source>
        <dbReference type="ARBA" id="ARBA00023136"/>
    </source>
</evidence>
<feature type="transmembrane region" description="Helical" evidence="10">
    <location>
        <begin position="169"/>
        <end position="189"/>
    </location>
</feature>
<evidence type="ECO:0000256" key="2">
    <source>
        <dbReference type="ARBA" id="ARBA00008749"/>
    </source>
</evidence>
<dbReference type="InterPro" id="IPR015876">
    <property type="entry name" value="Acyl-CoA_DS"/>
</dbReference>
<evidence type="ECO:0000256" key="5">
    <source>
        <dbReference type="ARBA" id="ARBA00022989"/>
    </source>
</evidence>
<dbReference type="InterPro" id="IPR002560">
    <property type="entry name" value="Transposase_DDE"/>
</dbReference>
<proteinExistence type="inferred from homology"/>
<comment type="caution">
    <text evidence="13">The sequence shown here is derived from an EMBL/GenBank/DDBJ whole genome shotgun (WGS) entry which is preliminary data.</text>
</comment>
<keyword evidence="3 10" id="KW-0812">Transmembrane</keyword>
<protein>
    <submittedName>
        <fullName evidence="13">Stearoyl-CoA desaturase (Delta-9 desaturase)</fullName>
    </submittedName>
</protein>
<sequence>MVTLFSGFSWYAGLVDLPWWGYLLTGFVLTHITIVSVTVFLHRHQAHRALDLHPVISHFFRFWLWLTTATVTREWVAVHRKHHAKCETPEDPHSPQTRGIQTVLWRGAELYRAEADKADTLAKFGHATPDDWLERNLYSRFSMLGIAIMLAVDYVLFGFYGVALWGVQMLWIPFWAAGVINGIGHWWGYRNYETPDTSRNISWLGFLIGGEELHNNHHAFASSARFSLRRWEFDLGWGYIRLMQALGLARVKKLAPLPQIVPGKERVDLDTVKAVIVARFHVMSDYAREVLWPVLRQSCRNGECRHGLRRTRRLLVRDPDTMDAQSRGLLESVLCRFADLRIAYQYRQQLQQVWGRSAASHEALLKALQDWCQQAEATGVRALQEFAQRLKGYSLQPV</sequence>
<organism evidence="13 14">
    <name type="scientific">Thiogranum longum</name>
    <dbReference type="NCBI Taxonomy" id="1537524"/>
    <lineage>
        <taxon>Bacteria</taxon>
        <taxon>Pseudomonadati</taxon>
        <taxon>Pseudomonadota</taxon>
        <taxon>Gammaproteobacteria</taxon>
        <taxon>Chromatiales</taxon>
        <taxon>Ectothiorhodospiraceae</taxon>
        <taxon>Thiogranum</taxon>
    </lineage>
</organism>
<dbReference type="Pfam" id="PF00487">
    <property type="entry name" value="FA_desaturase"/>
    <property type="match status" value="1"/>
</dbReference>
<evidence type="ECO:0000313" key="13">
    <source>
        <dbReference type="EMBL" id="TCK17112.1"/>
    </source>
</evidence>
<keyword evidence="5 10" id="KW-1133">Transmembrane helix</keyword>
<gene>
    <name evidence="13" type="ORF">DFR30_0333</name>
</gene>
<dbReference type="PANTHER" id="PTHR11351">
    <property type="entry name" value="ACYL-COA DESATURASE"/>
    <property type="match status" value="1"/>
</dbReference>
<evidence type="ECO:0000313" key="14">
    <source>
        <dbReference type="Proteomes" id="UP000295707"/>
    </source>
</evidence>
<evidence type="ECO:0000256" key="8">
    <source>
        <dbReference type="ARBA" id="ARBA00023098"/>
    </source>
</evidence>
<dbReference type="AlphaFoldDB" id="A0A4R1HIS9"/>
<keyword evidence="14" id="KW-1185">Reference proteome</keyword>
<dbReference type="GO" id="GO:0006631">
    <property type="term" value="P:fatty acid metabolic process"/>
    <property type="evidence" value="ECO:0007669"/>
    <property type="project" value="UniProtKB-KW"/>
</dbReference>
<dbReference type="CDD" id="cd03505">
    <property type="entry name" value="Delta9-FADS-like"/>
    <property type="match status" value="1"/>
</dbReference>
<keyword evidence="8" id="KW-0443">Lipid metabolism</keyword>
<dbReference type="InterPro" id="IPR005804">
    <property type="entry name" value="FA_desaturase_dom"/>
</dbReference>
<keyword evidence="9 10" id="KW-0472">Membrane</keyword>
<feature type="transmembrane region" description="Helical" evidence="10">
    <location>
        <begin position="141"/>
        <end position="163"/>
    </location>
</feature>
<keyword evidence="4" id="KW-0276">Fatty acid metabolism</keyword>
<evidence type="ECO:0000256" key="1">
    <source>
        <dbReference type="ARBA" id="ARBA00004141"/>
    </source>
</evidence>
<dbReference type="GO" id="GO:0016717">
    <property type="term" value="F:oxidoreductase activity, acting on paired donors, with oxidation of a pair of donors resulting in the reduction of molecular oxygen to two molecules of water"/>
    <property type="evidence" value="ECO:0007669"/>
    <property type="project" value="InterPro"/>
</dbReference>
<dbReference type="PANTHER" id="PTHR11351:SF33">
    <property type="entry name" value="DELTA-9 FATTY ACID DESATURASE, DESA"/>
    <property type="match status" value="1"/>
</dbReference>
<comment type="similarity">
    <text evidence="2">Belongs to the fatty acid desaturase type 2 family.</text>
</comment>
<keyword evidence="7" id="KW-0408">Iron</keyword>
<dbReference type="Proteomes" id="UP000295707">
    <property type="component" value="Unassembled WGS sequence"/>
</dbReference>
<evidence type="ECO:0000259" key="12">
    <source>
        <dbReference type="Pfam" id="PF01610"/>
    </source>
</evidence>
<evidence type="ECO:0000256" key="3">
    <source>
        <dbReference type="ARBA" id="ARBA00022692"/>
    </source>
</evidence>
<reference evidence="13 14" key="1">
    <citation type="submission" date="2019-03" db="EMBL/GenBank/DDBJ databases">
        <title>Genomic Encyclopedia of Type Strains, Phase IV (KMG-IV): sequencing the most valuable type-strain genomes for metagenomic binning, comparative biology and taxonomic classification.</title>
        <authorList>
            <person name="Goeker M."/>
        </authorList>
    </citation>
    <scope>NUCLEOTIDE SEQUENCE [LARGE SCALE GENOMIC DNA]</scope>
    <source>
        <strain evidence="13 14">DSM 19610</strain>
    </source>
</reference>
<evidence type="ECO:0000256" key="10">
    <source>
        <dbReference type="SAM" id="Phobius"/>
    </source>
</evidence>
<evidence type="ECO:0000256" key="4">
    <source>
        <dbReference type="ARBA" id="ARBA00022832"/>
    </source>
</evidence>
<feature type="domain" description="Transposase IS204/IS1001/IS1096/IS1165 DDE" evidence="12">
    <location>
        <begin position="275"/>
        <end position="392"/>
    </location>
</feature>
<evidence type="ECO:0000256" key="6">
    <source>
        <dbReference type="ARBA" id="ARBA00023002"/>
    </source>
</evidence>
<feature type="domain" description="Fatty acid desaturase" evidence="11">
    <location>
        <begin position="18"/>
        <end position="230"/>
    </location>
</feature>